<dbReference type="STRING" id="1302690.BUE76_10080"/>
<dbReference type="Pfam" id="PF02397">
    <property type="entry name" value="Bac_transf"/>
    <property type="match status" value="1"/>
</dbReference>
<name>A0A1M5IJ42_9BACT</name>
<accession>A0A1M5IJ42</accession>
<dbReference type="EMBL" id="FQUO01000024">
    <property type="protein sequence ID" value="SHG28287.1"/>
    <property type="molecule type" value="Genomic_DNA"/>
</dbReference>
<dbReference type="InterPro" id="IPR003362">
    <property type="entry name" value="Bact_transf"/>
</dbReference>
<dbReference type="PANTHER" id="PTHR30576:SF0">
    <property type="entry name" value="UNDECAPRENYL-PHOSPHATE N-ACETYLGALACTOSAMINYL 1-PHOSPHATE TRANSFERASE-RELATED"/>
    <property type="match status" value="1"/>
</dbReference>
<keyword evidence="2" id="KW-0812">Transmembrane</keyword>
<protein>
    <submittedName>
        <fullName evidence="4">Sugar transferase involved in LPS biosynthesis (Colanic, teichoic acid)</fullName>
    </submittedName>
</protein>
<sequence length="221" mass="25032">MQAAEDLASGSITMPPDAFFPTLRNNRLLAKRMADITIALIALPFVFPLMSAIALAVRLSSKGPVLLQQERIGRHGRPFILLKFRTMVWPAETGQPLLATPNDPRITPVGHILRRWHLDELPQLWLVLKGEMSVVGPRLERAYFLQQIVEQIPQYTLLFTLRPGLVSLGRVRQGYAHNMFQLLFGARRDLEYLKQIGLLQDVKIILAAARCILKGHLHSNY</sequence>
<keyword evidence="4" id="KW-0808">Transferase</keyword>
<evidence type="ECO:0000256" key="1">
    <source>
        <dbReference type="ARBA" id="ARBA00006464"/>
    </source>
</evidence>
<comment type="similarity">
    <text evidence="1">Belongs to the bacterial sugar transferase family.</text>
</comment>
<feature type="domain" description="Bacterial sugar transferase" evidence="3">
    <location>
        <begin position="31"/>
        <end position="213"/>
    </location>
</feature>
<evidence type="ECO:0000313" key="4">
    <source>
        <dbReference type="EMBL" id="SHG28287.1"/>
    </source>
</evidence>
<keyword evidence="2" id="KW-1133">Transmembrane helix</keyword>
<gene>
    <name evidence="4" type="ORF">SAMN05444008_12411</name>
</gene>
<evidence type="ECO:0000256" key="2">
    <source>
        <dbReference type="SAM" id="Phobius"/>
    </source>
</evidence>
<feature type="transmembrane region" description="Helical" evidence="2">
    <location>
        <begin position="36"/>
        <end position="57"/>
    </location>
</feature>
<keyword evidence="5" id="KW-1185">Reference proteome</keyword>
<evidence type="ECO:0000259" key="3">
    <source>
        <dbReference type="Pfam" id="PF02397"/>
    </source>
</evidence>
<evidence type="ECO:0000313" key="5">
    <source>
        <dbReference type="Proteomes" id="UP000184368"/>
    </source>
</evidence>
<reference evidence="4 5" key="1">
    <citation type="submission" date="2016-11" db="EMBL/GenBank/DDBJ databases">
        <authorList>
            <person name="Jaros S."/>
            <person name="Januszkiewicz K."/>
            <person name="Wedrychowicz H."/>
        </authorList>
    </citation>
    <scope>NUCLEOTIDE SEQUENCE [LARGE SCALE GENOMIC DNA]</scope>
    <source>
        <strain evidence="4 5">DSM 26897</strain>
    </source>
</reference>
<keyword evidence="2" id="KW-0472">Membrane</keyword>
<dbReference type="GO" id="GO:0016780">
    <property type="term" value="F:phosphotransferase activity, for other substituted phosphate groups"/>
    <property type="evidence" value="ECO:0007669"/>
    <property type="project" value="TreeGrafter"/>
</dbReference>
<proteinExistence type="inferred from homology"/>
<dbReference type="PANTHER" id="PTHR30576">
    <property type="entry name" value="COLANIC BIOSYNTHESIS UDP-GLUCOSE LIPID CARRIER TRANSFERASE"/>
    <property type="match status" value="1"/>
</dbReference>
<dbReference type="AlphaFoldDB" id="A0A1M5IJ42"/>
<dbReference type="RefSeq" id="WP_216820650.1">
    <property type="nucleotide sequence ID" value="NZ_FQUO01000024.1"/>
</dbReference>
<organism evidence="4 5">
    <name type="scientific">Cnuella takakiae</name>
    <dbReference type="NCBI Taxonomy" id="1302690"/>
    <lineage>
        <taxon>Bacteria</taxon>
        <taxon>Pseudomonadati</taxon>
        <taxon>Bacteroidota</taxon>
        <taxon>Chitinophagia</taxon>
        <taxon>Chitinophagales</taxon>
        <taxon>Chitinophagaceae</taxon>
        <taxon>Cnuella</taxon>
    </lineage>
</organism>
<dbReference type="Proteomes" id="UP000184368">
    <property type="component" value="Unassembled WGS sequence"/>
</dbReference>